<proteinExistence type="predicted"/>
<organism evidence="2 3">
    <name type="scientific">Ancylostoma caninum</name>
    <name type="common">Dog hookworm</name>
    <dbReference type="NCBI Taxonomy" id="29170"/>
    <lineage>
        <taxon>Eukaryota</taxon>
        <taxon>Metazoa</taxon>
        <taxon>Ecdysozoa</taxon>
        <taxon>Nematoda</taxon>
        <taxon>Chromadorea</taxon>
        <taxon>Rhabditida</taxon>
        <taxon>Rhabditina</taxon>
        <taxon>Rhabditomorpha</taxon>
        <taxon>Strongyloidea</taxon>
        <taxon>Ancylostomatidae</taxon>
        <taxon>Ancylostomatinae</taxon>
        <taxon>Ancylostoma</taxon>
    </lineage>
</organism>
<comment type="caution">
    <text evidence="2">The sequence shown here is derived from an EMBL/GenBank/DDBJ whole genome shotgun (WGS) entry which is preliminary data.</text>
</comment>
<dbReference type="OrthoDB" id="5870755at2759"/>
<feature type="compositionally biased region" description="Polar residues" evidence="1">
    <location>
        <begin position="134"/>
        <end position="143"/>
    </location>
</feature>
<feature type="region of interest" description="Disordered" evidence="1">
    <location>
        <begin position="112"/>
        <end position="158"/>
    </location>
</feature>
<gene>
    <name evidence="2" type="ORF">ANCCAN_28936</name>
</gene>
<evidence type="ECO:0000313" key="2">
    <source>
        <dbReference type="EMBL" id="RCN25353.1"/>
    </source>
</evidence>
<evidence type="ECO:0000313" key="3">
    <source>
        <dbReference type="Proteomes" id="UP000252519"/>
    </source>
</evidence>
<reference evidence="2 3" key="1">
    <citation type="submission" date="2014-10" db="EMBL/GenBank/DDBJ databases">
        <title>Draft genome of the hookworm Ancylostoma caninum.</title>
        <authorList>
            <person name="Mitreva M."/>
        </authorList>
    </citation>
    <scope>NUCLEOTIDE SEQUENCE [LARGE SCALE GENOMIC DNA]</scope>
    <source>
        <strain evidence="2 3">Baltimore</strain>
    </source>
</reference>
<protein>
    <submittedName>
        <fullName evidence="2">Uncharacterized protein</fullName>
    </submittedName>
</protein>
<feature type="non-terminal residue" evidence="2">
    <location>
        <position position="1"/>
    </location>
</feature>
<accession>A0A368EZW3</accession>
<dbReference type="AlphaFoldDB" id="A0A368EZW3"/>
<keyword evidence="3" id="KW-1185">Reference proteome</keyword>
<dbReference type="Proteomes" id="UP000252519">
    <property type="component" value="Unassembled WGS sequence"/>
</dbReference>
<feature type="compositionally biased region" description="Basic and acidic residues" evidence="1">
    <location>
        <begin position="144"/>
        <end position="155"/>
    </location>
</feature>
<dbReference type="EMBL" id="JOJR01012402">
    <property type="protein sequence ID" value="RCN25353.1"/>
    <property type="molecule type" value="Genomic_DNA"/>
</dbReference>
<sequence length="226" mass="25625">LFGQPYTFQDEYVGEVAIDTSDLDQLVKYNIFNVDNLARPGERPVWRVVHYVLGGKEIPLMTLLCQLGKILHGPGGRAMDRHKVVIPPDTLRPKVDTANGAAPSMFTTKLTREERLRRNQSYHPMKTNEERHQSNTGSNPTKTNEQRHQSYEHANTKPWGLLNSTSVQSAIEQTVNMDCITVFRQMSGASVEFYVIFSKTHRFGIRCDGALNLEIGRWARHVFAVG</sequence>
<evidence type="ECO:0000256" key="1">
    <source>
        <dbReference type="SAM" id="MobiDB-lite"/>
    </source>
</evidence>
<name>A0A368EZW3_ANCCA</name>